<gene>
    <name evidence="1" type="ORF">DILT_LOCUS11268</name>
</gene>
<proteinExistence type="predicted"/>
<dbReference type="EMBL" id="UYRU01062523">
    <property type="protein sequence ID" value="VDN15437.1"/>
    <property type="molecule type" value="Genomic_DNA"/>
</dbReference>
<evidence type="ECO:0000313" key="2">
    <source>
        <dbReference type="Proteomes" id="UP000281553"/>
    </source>
</evidence>
<dbReference type="OrthoDB" id="68437at2759"/>
<dbReference type="PANTHER" id="PTHR15977:SF15">
    <property type="entry name" value="CILIA- AND FLAGELLA-ASSOCIATED PROTEIN 46"/>
    <property type="match status" value="1"/>
</dbReference>
<accession>A0A3P7LV31</accession>
<evidence type="ECO:0000313" key="1">
    <source>
        <dbReference type="EMBL" id="VDN15437.1"/>
    </source>
</evidence>
<name>A0A3P7LV31_DIBLA</name>
<protein>
    <submittedName>
        <fullName evidence="1">Uncharacterized protein</fullName>
    </submittedName>
</protein>
<dbReference type="InterPro" id="IPR039586">
    <property type="entry name" value="CFAP46"/>
</dbReference>
<keyword evidence="2" id="KW-1185">Reference proteome</keyword>
<sequence length="302" mass="34193">MALAGTRANRESPETNSSDEKFYVVLQACMKTLERFNFLEDDVEVLQVGCICLWNMCLPFFNEGQANNGMVRKAIELIARILENIKSINYPLRCQVHWFLAKCYADRDLSEEAFRELSKARSFDENLKYGDSMDHFAFCLKSRTKLYTTPKNLAERARQLIEHVVATATLSKRNIWSTACLTFKSAESCALPDENANLIKFNSPVLRSLLLEAGAILAPGKFKELVRLSEGISSVVADQSGSGPTVLLHEVNKKVLEFRENWENSEAILTDGMQPTRESDLQDMEESSKSFSKHHRFVTSCN</sequence>
<dbReference type="AlphaFoldDB" id="A0A3P7LV31"/>
<organism evidence="1 2">
    <name type="scientific">Dibothriocephalus latus</name>
    <name type="common">Fish tapeworm</name>
    <name type="synonym">Diphyllobothrium latum</name>
    <dbReference type="NCBI Taxonomy" id="60516"/>
    <lineage>
        <taxon>Eukaryota</taxon>
        <taxon>Metazoa</taxon>
        <taxon>Spiralia</taxon>
        <taxon>Lophotrochozoa</taxon>
        <taxon>Platyhelminthes</taxon>
        <taxon>Cestoda</taxon>
        <taxon>Eucestoda</taxon>
        <taxon>Diphyllobothriidea</taxon>
        <taxon>Diphyllobothriidae</taxon>
        <taxon>Dibothriocephalus</taxon>
    </lineage>
</organism>
<dbReference type="GO" id="GO:0060294">
    <property type="term" value="P:cilium movement involved in cell motility"/>
    <property type="evidence" value="ECO:0007669"/>
    <property type="project" value="InterPro"/>
</dbReference>
<reference evidence="1 2" key="1">
    <citation type="submission" date="2018-11" db="EMBL/GenBank/DDBJ databases">
        <authorList>
            <consortium name="Pathogen Informatics"/>
        </authorList>
    </citation>
    <scope>NUCLEOTIDE SEQUENCE [LARGE SCALE GENOMIC DNA]</scope>
</reference>
<dbReference type="GO" id="GO:0035082">
    <property type="term" value="P:axoneme assembly"/>
    <property type="evidence" value="ECO:0007669"/>
    <property type="project" value="InterPro"/>
</dbReference>
<dbReference type="PANTHER" id="PTHR15977">
    <property type="entry name" value="CILIA- AND FLAGELLA-ASSOCIATED PROTEIN 46"/>
    <property type="match status" value="1"/>
</dbReference>
<dbReference type="Proteomes" id="UP000281553">
    <property type="component" value="Unassembled WGS sequence"/>
</dbReference>